<dbReference type="PANTHER" id="PTHR46422:SF4">
    <property type="entry name" value="SERINE_THREONINE-PROTEIN PHOSPHATASE BSL3"/>
    <property type="match status" value="1"/>
</dbReference>
<feature type="region of interest" description="Disordered" evidence="1">
    <location>
        <begin position="93"/>
        <end position="151"/>
    </location>
</feature>
<gene>
    <name evidence="2" type="ORF">DTER00134_LOCUS19017</name>
</gene>
<proteinExistence type="predicted"/>
<evidence type="ECO:0000313" key="2">
    <source>
        <dbReference type="EMBL" id="CAE0503944.1"/>
    </source>
</evidence>
<evidence type="ECO:0000256" key="1">
    <source>
        <dbReference type="SAM" id="MobiDB-lite"/>
    </source>
</evidence>
<name>A0A7S3R6B5_DUNTE</name>
<protein>
    <submittedName>
        <fullName evidence="2">Uncharacterized protein</fullName>
    </submittedName>
</protein>
<dbReference type="EMBL" id="HBIP01031321">
    <property type="protein sequence ID" value="CAE0503944.1"/>
    <property type="molecule type" value="Transcribed_RNA"/>
</dbReference>
<sequence length="151" mass="16380">MRRAGTVQADSWCSVHMCSMLPAGNARKLSIGPFAFTLHMCARPRLHIHMGEVPPWCLIPLCFTLPHPSVGNAGAILVLGRDLVMVPKLIHPLPPSTPRTPDSSGAIDEDLPGGTNHLGGADTWMQQINEERPPTPPRGRPHLPGSSLEYF</sequence>
<dbReference type="AlphaFoldDB" id="A0A7S3R6B5"/>
<accession>A0A7S3R6B5</accession>
<dbReference type="PANTHER" id="PTHR46422">
    <property type="entry name" value="SERINE/THREONINE-PROTEIN PHOSPHATASE BSL3"/>
    <property type="match status" value="1"/>
</dbReference>
<organism evidence="2">
    <name type="scientific">Dunaliella tertiolecta</name>
    <name type="common">Green alga</name>
    <dbReference type="NCBI Taxonomy" id="3047"/>
    <lineage>
        <taxon>Eukaryota</taxon>
        <taxon>Viridiplantae</taxon>
        <taxon>Chlorophyta</taxon>
        <taxon>core chlorophytes</taxon>
        <taxon>Chlorophyceae</taxon>
        <taxon>CS clade</taxon>
        <taxon>Chlamydomonadales</taxon>
        <taxon>Dunaliellaceae</taxon>
        <taxon>Dunaliella</taxon>
    </lineage>
</organism>
<reference evidence="2" key="1">
    <citation type="submission" date="2021-01" db="EMBL/GenBank/DDBJ databases">
        <authorList>
            <person name="Corre E."/>
            <person name="Pelletier E."/>
            <person name="Niang G."/>
            <person name="Scheremetjew M."/>
            <person name="Finn R."/>
            <person name="Kale V."/>
            <person name="Holt S."/>
            <person name="Cochrane G."/>
            <person name="Meng A."/>
            <person name="Brown T."/>
            <person name="Cohen L."/>
        </authorList>
    </citation>
    <scope>NUCLEOTIDE SEQUENCE</scope>
    <source>
        <strain evidence="2">CCMP1320</strain>
    </source>
</reference>